<evidence type="ECO:0000256" key="1">
    <source>
        <dbReference type="ARBA" id="ARBA00004141"/>
    </source>
</evidence>
<dbReference type="PROSITE" id="PS50928">
    <property type="entry name" value="ABC_TM1"/>
    <property type="match status" value="1"/>
</dbReference>
<gene>
    <name evidence="7" type="ORF">METZ01_LOCUS106045</name>
</gene>
<dbReference type="SUPFAM" id="SSF161098">
    <property type="entry name" value="MetI-like"/>
    <property type="match status" value="1"/>
</dbReference>
<reference evidence="7" key="1">
    <citation type="submission" date="2018-05" db="EMBL/GenBank/DDBJ databases">
        <authorList>
            <person name="Lanie J.A."/>
            <person name="Ng W.-L."/>
            <person name="Kazmierczak K.M."/>
            <person name="Andrzejewski T.M."/>
            <person name="Davidsen T.M."/>
            <person name="Wayne K.J."/>
            <person name="Tettelin H."/>
            <person name="Glass J.I."/>
            <person name="Rusch D."/>
            <person name="Podicherti R."/>
            <person name="Tsui H.-C.T."/>
            <person name="Winkler M.E."/>
        </authorList>
    </citation>
    <scope>NUCLEOTIDE SEQUENCE</scope>
</reference>
<feature type="transmembrane region" description="Helical" evidence="5">
    <location>
        <begin position="188"/>
        <end position="213"/>
    </location>
</feature>
<evidence type="ECO:0000313" key="7">
    <source>
        <dbReference type="EMBL" id="SVA53191.1"/>
    </source>
</evidence>
<dbReference type="InterPro" id="IPR000515">
    <property type="entry name" value="MetI-like"/>
</dbReference>
<proteinExistence type="predicted"/>
<feature type="transmembrane region" description="Helical" evidence="5">
    <location>
        <begin position="142"/>
        <end position="168"/>
    </location>
</feature>
<dbReference type="PANTHER" id="PTHR30325:SF0">
    <property type="entry name" value="INNER MEMBRANE ABC TRANSPORTER PERMEASE PROTEIN YEJE"/>
    <property type="match status" value="1"/>
</dbReference>
<organism evidence="7">
    <name type="scientific">marine metagenome</name>
    <dbReference type="NCBI Taxonomy" id="408172"/>
    <lineage>
        <taxon>unclassified sequences</taxon>
        <taxon>metagenomes</taxon>
        <taxon>ecological metagenomes</taxon>
    </lineage>
</organism>
<evidence type="ECO:0000256" key="3">
    <source>
        <dbReference type="ARBA" id="ARBA00022989"/>
    </source>
</evidence>
<dbReference type="InterPro" id="IPR035906">
    <property type="entry name" value="MetI-like_sf"/>
</dbReference>
<evidence type="ECO:0000259" key="6">
    <source>
        <dbReference type="PROSITE" id="PS50928"/>
    </source>
</evidence>
<dbReference type="PANTHER" id="PTHR30325">
    <property type="entry name" value="MEMBRANE COMPONENT OF ABC TRANSPORTER"/>
    <property type="match status" value="1"/>
</dbReference>
<dbReference type="GO" id="GO:0042884">
    <property type="term" value="P:microcin transport"/>
    <property type="evidence" value="ECO:0007669"/>
    <property type="project" value="TreeGrafter"/>
</dbReference>
<sequence>MNSQTIQQWKRFKSIKRGYYSLIAMLVFLVLSIFAELLINNRAILVKYDGNYYFPTYAGFIAGTHFGLNYAYETNYRDLKKHFSGQNENWVLLPPVPYSPFETNFLENSFPPYPPSIDDQHYLGTDIAGRDIFARLAYGFRLAITFSMILLACNYLIGIAIGCAMGFWGGAFDLLFQRLIEIWSNVPFLYVIMIVASVIIPSFWTLAFIMVIFGWMGMTWYMRTATYKEKAREYVEAAKALGASNIRMIFRHILPNTVSIIVTFIPFSIATGITALTALDYLGFGLPPPTPSWGELLSQGTSNLQAPWIVTSVVVAMTIVLLMVTYIGEAVREAFDPKRFTFYE</sequence>
<feature type="transmembrane region" description="Helical" evidence="5">
    <location>
        <begin position="20"/>
        <end position="40"/>
    </location>
</feature>
<evidence type="ECO:0000256" key="4">
    <source>
        <dbReference type="ARBA" id="ARBA00023136"/>
    </source>
</evidence>
<name>A0A381WLM7_9ZZZZ</name>
<keyword evidence="4 5" id="KW-0472">Membrane</keyword>
<evidence type="ECO:0000256" key="2">
    <source>
        <dbReference type="ARBA" id="ARBA00022692"/>
    </source>
</evidence>
<evidence type="ECO:0000256" key="5">
    <source>
        <dbReference type="SAM" id="Phobius"/>
    </source>
</evidence>
<keyword evidence="2 5" id="KW-0812">Transmembrane</keyword>
<feature type="domain" description="ABC transmembrane type-1" evidence="6">
    <location>
        <begin position="144"/>
        <end position="332"/>
    </location>
</feature>
<dbReference type="GO" id="GO:0016020">
    <property type="term" value="C:membrane"/>
    <property type="evidence" value="ECO:0007669"/>
    <property type="project" value="UniProtKB-SubCell"/>
</dbReference>
<dbReference type="GO" id="GO:0055085">
    <property type="term" value="P:transmembrane transport"/>
    <property type="evidence" value="ECO:0007669"/>
    <property type="project" value="InterPro"/>
</dbReference>
<dbReference type="EMBL" id="UINC01012142">
    <property type="protein sequence ID" value="SVA53191.1"/>
    <property type="molecule type" value="Genomic_DNA"/>
</dbReference>
<dbReference type="CDD" id="cd06261">
    <property type="entry name" value="TM_PBP2"/>
    <property type="match status" value="1"/>
</dbReference>
<keyword evidence="3 5" id="KW-1133">Transmembrane helix</keyword>
<comment type="subcellular location">
    <subcellularLocation>
        <location evidence="1">Membrane</location>
        <topology evidence="1">Multi-pass membrane protein</topology>
    </subcellularLocation>
</comment>
<feature type="transmembrane region" description="Helical" evidence="5">
    <location>
        <begin position="257"/>
        <end position="286"/>
    </location>
</feature>
<feature type="transmembrane region" description="Helical" evidence="5">
    <location>
        <begin position="306"/>
        <end position="328"/>
    </location>
</feature>
<dbReference type="Gene3D" id="1.10.3720.10">
    <property type="entry name" value="MetI-like"/>
    <property type="match status" value="1"/>
</dbReference>
<dbReference type="AlphaFoldDB" id="A0A381WLM7"/>
<feature type="transmembrane region" description="Helical" evidence="5">
    <location>
        <begin position="52"/>
        <end position="72"/>
    </location>
</feature>
<accession>A0A381WLM7</accession>
<protein>
    <recommendedName>
        <fullName evidence="6">ABC transmembrane type-1 domain-containing protein</fullName>
    </recommendedName>
</protein>
<dbReference type="Pfam" id="PF00528">
    <property type="entry name" value="BPD_transp_1"/>
    <property type="match status" value="1"/>
</dbReference>